<feature type="signal peptide" evidence="2">
    <location>
        <begin position="1"/>
        <end position="23"/>
    </location>
</feature>
<dbReference type="InterPro" id="IPR011042">
    <property type="entry name" value="6-blade_b-propeller_TolB-like"/>
</dbReference>
<organism evidence="3 4">
    <name type="scientific">Isoptericola peretonis</name>
    <dbReference type="NCBI Taxonomy" id="2918523"/>
    <lineage>
        <taxon>Bacteria</taxon>
        <taxon>Bacillati</taxon>
        <taxon>Actinomycetota</taxon>
        <taxon>Actinomycetes</taxon>
        <taxon>Micrococcales</taxon>
        <taxon>Promicromonosporaceae</taxon>
        <taxon>Isoptericola</taxon>
    </lineage>
</organism>
<gene>
    <name evidence="3" type="ORF">M1843_18250</name>
</gene>
<evidence type="ECO:0000313" key="3">
    <source>
        <dbReference type="EMBL" id="MCK9795693.1"/>
    </source>
</evidence>
<dbReference type="EMBL" id="JALQCY010000006">
    <property type="protein sequence ID" value="MCK9795693.1"/>
    <property type="molecule type" value="Genomic_DNA"/>
</dbReference>
<keyword evidence="2" id="KW-0732">Signal</keyword>
<dbReference type="Gene3D" id="2.120.10.30">
    <property type="entry name" value="TolB, C-terminal domain"/>
    <property type="match status" value="1"/>
</dbReference>
<name>A0ABT0J8B3_9MICO</name>
<evidence type="ECO:0000313" key="4">
    <source>
        <dbReference type="Proteomes" id="UP001651050"/>
    </source>
</evidence>
<keyword evidence="4" id="KW-1185">Reference proteome</keyword>
<evidence type="ECO:0008006" key="5">
    <source>
        <dbReference type="Google" id="ProtNLM"/>
    </source>
</evidence>
<accession>A0ABT0J8B3</accession>
<feature type="chain" id="PRO_5045248147" description="ScyD/ScyE family protein" evidence="2">
    <location>
        <begin position="24"/>
        <end position="328"/>
    </location>
</feature>
<evidence type="ECO:0000256" key="1">
    <source>
        <dbReference type="SAM" id="MobiDB-lite"/>
    </source>
</evidence>
<evidence type="ECO:0000256" key="2">
    <source>
        <dbReference type="SAM" id="SignalP"/>
    </source>
</evidence>
<dbReference type="RefSeq" id="WP_416345544.1">
    <property type="nucleotide sequence ID" value="NZ_JALQCY010000006.1"/>
</dbReference>
<protein>
    <recommendedName>
        <fullName evidence="5">ScyD/ScyE family protein</fullName>
    </recommendedName>
</protein>
<comment type="caution">
    <text evidence="3">The sequence shown here is derived from an EMBL/GenBank/DDBJ whole genome shotgun (WGS) entry which is preliminary data.</text>
</comment>
<proteinExistence type="predicted"/>
<dbReference type="Proteomes" id="UP001651050">
    <property type="component" value="Unassembled WGS sequence"/>
</dbReference>
<reference evidence="3 4" key="1">
    <citation type="submission" date="2022-02" db="EMBL/GenBank/DDBJ databases">
        <title>The car tank lid bacteriome: a reservoir of bacteria with potential in bioremediation of fuel.</title>
        <authorList>
            <person name="Vidal-Verdu A."/>
            <person name="Gomez-Martinez D."/>
            <person name="Latorre-Perez A."/>
            <person name="Pereto J."/>
            <person name="Porcar M."/>
        </authorList>
    </citation>
    <scope>NUCLEOTIDE SEQUENCE [LARGE SCALE GENOMIC DNA]</scope>
    <source>
        <strain evidence="3 4">4D.3</strain>
    </source>
</reference>
<sequence>MRTPRRLIAVVLSIFLLSAAGTAATATPARTGHDHADPTLLTTGLSGGAGSTIGPDGALYVTEPQAGEVSRVDRHTGDVTTFASGLPEQVEGTPGGAVDVAFLGRTAYVLVTLVDSEVSGLYRIGRDGSATPVADIGAWSIANPPETDFFVPSGLQYALEPYRGGFLVTDGHHNRVLYVTPWGAIIEAIALGNVVPTGLETLGRTVLVAQAGPVPHLPRDGRIVAFRPGSSAVSPIAAGGRLLVDVEKGHRGLYALAQGVFTPGNPEGSPADPDTGQVMKVGRHGILRPVATGLDRPTSFEIVRSTAYVVTLDGEVWTVRLGHHHGGR</sequence>
<dbReference type="SUPFAM" id="SSF63829">
    <property type="entry name" value="Calcium-dependent phosphotriesterase"/>
    <property type="match status" value="1"/>
</dbReference>
<feature type="region of interest" description="Disordered" evidence="1">
    <location>
        <begin position="26"/>
        <end position="47"/>
    </location>
</feature>